<dbReference type="AlphaFoldDB" id="A0A4V6CRP7"/>
<dbReference type="OrthoDB" id="9811532at2"/>
<gene>
    <name evidence="2" type="ORF">FDO65_12545</name>
</gene>
<dbReference type="CDD" id="cd00165">
    <property type="entry name" value="S4"/>
    <property type="match status" value="1"/>
</dbReference>
<dbReference type="SUPFAM" id="SSF55174">
    <property type="entry name" value="Alpha-L RNA-binding motif"/>
    <property type="match status" value="1"/>
</dbReference>
<keyword evidence="3" id="KW-1185">Reference proteome</keyword>
<name>A0A4V6CRP7_9ACTN</name>
<comment type="caution">
    <text evidence="2">The sequence shown here is derived from an EMBL/GenBank/DDBJ whole genome shotgun (WGS) entry which is preliminary data.</text>
</comment>
<dbReference type="RefSeq" id="WP_137450058.1">
    <property type="nucleotide sequence ID" value="NZ_SZZH01000003.1"/>
</dbReference>
<dbReference type="PROSITE" id="PS50889">
    <property type="entry name" value="S4"/>
    <property type="match status" value="1"/>
</dbReference>
<accession>A0A4V6CRP7</accession>
<reference evidence="2 3" key="1">
    <citation type="submission" date="2019-05" db="EMBL/GenBank/DDBJ databases">
        <title>Nakamurella sp. N5BH11, whole genome shotgun sequence.</title>
        <authorList>
            <person name="Tuo L."/>
        </authorList>
    </citation>
    <scope>NUCLEOTIDE SEQUENCE [LARGE SCALE GENOMIC DNA]</scope>
    <source>
        <strain evidence="2 3">N5BH11</strain>
    </source>
</reference>
<dbReference type="GO" id="GO:0003723">
    <property type="term" value="F:RNA binding"/>
    <property type="evidence" value="ECO:0007669"/>
    <property type="project" value="UniProtKB-KW"/>
</dbReference>
<dbReference type="EMBL" id="SZZH01000003">
    <property type="protein sequence ID" value="TKV58395.1"/>
    <property type="molecule type" value="Genomic_DNA"/>
</dbReference>
<dbReference type="Pfam" id="PF13275">
    <property type="entry name" value="S4_2"/>
    <property type="match status" value="1"/>
</dbReference>
<dbReference type="Gene3D" id="3.10.290.10">
    <property type="entry name" value="RNA-binding S4 domain"/>
    <property type="match status" value="1"/>
</dbReference>
<protein>
    <submittedName>
        <fullName evidence="2">RNA-binding S4 domain-containing protein</fullName>
    </submittedName>
</protein>
<organism evidence="2 3">
    <name type="scientific">Nakamurella flava</name>
    <dbReference type="NCBI Taxonomy" id="2576308"/>
    <lineage>
        <taxon>Bacteria</taxon>
        <taxon>Bacillati</taxon>
        <taxon>Actinomycetota</taxon>
        <taxon>Actinomycetes</taxon>
        <taxon>Nakamurellales</taxon>
        <taxon>Nakamurellaceae</taxon>
        <taxon>Nakamurella</taxon>
    </lineage>
</organism>
<sequence>MSRSDRSAPSDVTGITIGTDMIRLGQFLKLGGAVDSGADVKELLADGDVTVNGEPETRRGRQLHRGDLVTFHGVTVRVD</sequence>
<dbReference type="Proteomes" id="UP000306985">
    <property type="component" value="Unassembled WGS sequence"/>
</dbReference>
<proteinExistence type="predicted"/>
<evidence type="ECO:0000313" key="3">
    <source>
        <dbReference type="Proteomes" id="UP000306985"/>
    </source>
</evidence>
<evidence type="ECO:0000256" key="1">
    <source>
        <dbReference type="PROSITE-ProRule" id="PRU00182"/>
    </source>
</evidence>
<keyword evidence="1" id="KW-0694">RNA-binding</keyword>
<evidence type="ECO:0000313" key="2">
    <source>
        <dbReference type="EMBL" id="TKV58395.1"/>
    </source>
</evidence>
<dbReference type="InterPro" id="IPR036986">
    <property type="entry name" value="S4_RNA-bd_sf"/>
</dbReference>